<feature type="transmembrane region" description="Helical" evidence="1">
    <location>
        <begin position="12"/>
        <end position="37"/>
    </location>
</feature>
<comment type="caution">
    <text evidence="3">The sequence shown here is derived from an EMBL/GenBank/DDBJ whole genome shotgun (WGS) entry which is preliminary data.</text>
</comment>
<reference evidence="4" key="1">
    <citation type="journal article" date="2019" name="Int. J. Syst. Evol. Microbiol.">
        <title>The Global Catalogue of Microorganisms (GCM) 10K type strain sequencing project: providing services to taxonomists for standard genome sequencing and annotation.</title>
        <authorList>
            <consortium name="The Broad Institute Genomics Platform"/>
            <consortium name="The Broad Institute Genome Sequencing Center for Infectious Disease"/>
            <person name="Wu L."/>
            <person name="Ma J."/>
        </authorList>
    </citation>
    <scope>NUCLEOTIDE SEQUENCE [LARGE SCALE GENOMIC DNA]</scope>
    <source>
        <strain evidence="4">JCM 17458</strain>
    </source>
</reference>
<keyword evidence="1" id="KW-0812">Transmembrane</keyword>
<evidence type="ECO:0000313" key="4">
    <source>
        <dbReference type="Proteomes" id="UP001501586"/>
    </source>
</evidence>
<evidence type="ECO:0000313" key="3">
    <source>
        <dbReference type="EMBL" id="GAA4283037.1"/>
    </source>
</evidence>
<protein>
    <recommendedName>
        <fullName evidence="2">Putative Flp pilus-assembly TadG-like N-terminal domain-containing protein</fullName>
    </recommendedName>
</protein>
<sequence length="317" mass="33301">MQRLRDDRGAVNVMVALLMIPLIGFVALAIDVAAMHWEKQQLQVGADAAALAVAQDCARHACGTPAVTAQDFAVANHSTGDVTAVVDPVPTPASGEVRVATTGVSEHFFAPVLGFDETTLTTRATVGWGAPSGGTAVLPVAFSWCEFQQQTGGGLPTGTTERTIFFTKSSGTTGCTGPSSNVVPGGFGWLTVNAESCRTTSAIDEILWSDTGENVPSSCTTADFTEVQNTTVLLPIYDEAGGTGSSSWYRLYGYAAFHITGYHFVGQYSWSAAGTCKGNVRCIQGYFTQFVDMSDAFDYSPGAPEMGASVVRMLPDS</sequence>
<evidence type="ECO:0000259" key="2">
    <source>
        <dbReference type="Pfam" id="PF13400"/>
    </source>
</evidence>
<dbReference type="InterPro" id="IPR028087">
    <property type="entry name" value="Tad_N"/>
</dbReference>
<evidence type="ECO:0000256" key="1">
    <source>
        <dbReference type="SAM" id="Phobius"/>
    </source>
</evidence>
<accession>A0ABP8EGE1</accession>
<gene>
    <name evidence="3" type="ORF">GCM10022261_05680</name>
</gene>
<dbReference type="EMBL" id="BAABAZ010000004">
    <property type="protein sequence ID" value="GAA4283037.1"/>
    <property type="molecule type" value="Genomic_DNA"/>
</dbReference>
<keyword evidence="4" id="KW-1185">Reference proteome</keyword>
<feature type="domain" description="Putative Flp pilus-assembly TadG-like N-terminal" evidence="2">
    <location>
        <begin position="9"/>
        <end position="56"/>
    </location>
</feature>
<dbReference type="Pfam" id="PF13400">
    <property type="entry name" value="Tad"/>
    <property type="match status" value="1"/>
</dbReference>
<proteinExistence type="predicted"/>
<keyword evidence="1" id="KW-1133">Transmembrane helix</keyword>
<organism evidence="3 4">
    <name type="scientific">Brevibacterium daeguense</name>
    <dbReference type="NCBI Taxonomy" id="909936"/>
    <lineage>
        <taxon>Bacteria</taxon>
        <taxon>Bacillati</taxon>
        <taxon>Actinomycetota</taxon>
        <taxon>Actinomycetes</taxon>
        <taxon>Micrococcales</taxon>
        <taxon>Brevibacteriaceae</taxon>
        <taxon>Brevibacterium</taxon>
    </lineage>
</organism>
<name>A0ABP8EGE1_9MICO</name>
<keyword evidence="1" id="KW-0472">Membrane</keyword>
<dbReference type="Proteomes" id="UP001501586">
    <property type="component" value="Unassembled WGS sequence"/>
</dbReference>
<dbReference type="RefSeq" id="WP_236864581.1">
    <property type="nucleotide sequence ID" value="NZ_BAABAZ010000004.1"/>
</dbReference>